<evidence type="ECO:0000256" key="1">
    <source>
        <dbReference type="ARBA" id="ARBA00010643"/>
    </source>
</evidence>
<evidence type="ECO:0000313" key="9">
    <source>
        <dbReference type="Proteomes" id="UP000295678"/>
    </source>
</evidence>
<dbReference type="Pfam" id="PF01257">
    <property type="entry name" value="2Fe-2S_thioredx"/>
    <property type="match status" value="1"/>
</dbReference>
<keyword evidence="4 7" id="KW-0408">Iron</keyword>
<dbReference type="InterPro" id="IPR036249">
    <property type="entry name" value="Thioredoxin-like_sf"/>
</dbReference>
<evidence type="ECO:0000256" key="2">
    <source>
        <dbReference type="ARBA" id="ARBA00022714"/>
    </source>
</evidence>
<feature type="binding site" evidence="7">
    <location>
        <position position="117"/>
    </location>
    <ligand>
        <name>[2Fe-2S] cluster</name>
        <dbReference type="ChEBI" id="CHEBI:190135"/>
    </ligand>
</feature>
<dbReference type="InterPro" id="IPR041921">
    <property type="entry name" value="NuoE_N"/>
</dbReference>
<dbReference type="InterPro" id="IPR028431">
    <property type="entry name" value="NADP_DH_HndA-like"/>
</dbReference>
<dbReference type="Gene3D" id="1.10.10.1590">
    <property type="entry name" value="NADH-quinone oxidoreductase subunit E"/>
    <property type="match status" value="1"/>
</dbReference>
<dbReference type="Proteomes" id="UP000295678">
    <property type="component" value="Unassembled WGS sequence"/>
</dbReference>
<accession>A0A4R3MIK1</accession>
<comment type="caution">
    <text evidence="8">The sequence shown here is derived from an EMBL/GenBank/DDBJ whole genome shotgun (WGS) entry which is preliminary data.</text>
</comment>
<dbReference type="SUPFAM" id="SSF52833">
    <property type="entry name" value="Thioredoxin-like"/>
    <property type="match status" value="1"/>
</dbReference>
<dbReference type="EMBL" id="SMAK01000001">
    <property type="protein sequence ID" value="TCT13711.1"/>
    <property type="molecule type" value="Genomic_DNA"/>
</dbReference>
<evidence type="ECO:0000256" key="4">
    <source>
        <dbReference type="ARBA" id="ARBA00023004"/>
    </source>
</evidence>
<reference evidence="8 9" key="1">
    <citation type="submission" date="2019-03" db="EMBL/GenBank/DDBJ databases">
        <title>Genomic Encyclopedia of Type Strains, Phase IV (KMG-IV): sequencing the most valuable type-strain genomes for metagenomic binning, comparative biology and taxonomic classification.</title>
        <authorList>
            <person name="Goeker M."/>
        </authorList>
    </citation>
    <scope>NUCLEOTIDE SEQUENCE [LARGE SCALE GENOMIC DNA]</scope>
    <source>
        <strain evidence="8 9">DSM 19345</strain>
    </source>
</reference>
<dbReference type="InterPro" id="IPR002023">
    <property type="entry name" value="NuoE-like"/>
</dbReference>
<dbReference type="AlphaFoldDB" id="A0A4R3MIK1"/>
<dbReference type="Gene3D" id="3.40.30.10">
    <property type="entry name" value="Glutaredoxin"/>
    <property type="match status" value="1"/>
</dbReference>
<protein>
    <submittedName>
        <fullName evidence="8">Formate dehydrogenase gamma subunit</fullName>
    </submittedName>
</protein>
<keyword evidence="3 7" id="KW-0479">Metal-binding</keyword>
<evidence type="ECO:0000256" key="3">
    <source>
        <dbReference type="ARBA" id="ARBA00022723"/>
    </source>
</evidence>
<evidence type="ECO:0000256" key="6">
    <source>
        <dbReference type="ARBA" id="ARBA00034078"/>
    </source>
</evidence>
<dbReference type="RefSeq" id="WP_132805071.1">
    <property type="nucleotide sequence ID" value="NZ_SMAK01000001.1"/>
</dbReference>
<feature type="binding site" evidence="7">
    <location>
        <position position="113"/>
    </location>
    <ligand>
        <name>[2Fe-2S] cluster</name>
        <dbReference type="ChEBI" id="CHEBI:190135"/>
    </ligand>
</feature>
<dbReference type="GO" id="GO:0046872">
    <property type="term" value="F:metal ion binding"/>
    <property type="evidence" value="ECO:0007669"/>
    <property type="project" value="UniProtKB-KW"/>
</dbReference>
<gene>
    <name evidence="8" type="ORF">EDC22_101583</name>
</gene>
<dbReference type="OrthoDB" id="9807941at2"/>
<evidence type="ECO:0000256" key="5">
    <source>
        <dbReference type="ARBA" id="ARBA00023014"/>
    </source>
</evidence>
<feature type="binding site" evidence="7">
    <location>
        <position position="79"/>
    </location>
    <ligand>
        <name>[2Fe-2S] cluster</name>
        <dbReference type="ChEBI" id="CHEBI:190135"/>
    </ligand>
</feature>
<dbReference type="PIRSF" id="PIRSF000216">
    <property type="entry name" value="NADH_DH_24kDa"/>
    <property type="match status" value="1"/>
</dbReference>
<dbReference type="GO" id="GO:0016491">
    <property type="term" value="F:oxidoreductase activity"/>
    <property type="evidence" value="ECO:0007669"/>
    <property type="project" value="InterPro"/>
</dbReference>
<organism evidence="8 9">
    <name type="scientific">Tepidamorphus gemmatus</name>
    <dbReference type="NCBI Taxonomy" id="747076"/>
    <lineage>
        <taxon>Bacteria</taxon>
        <taxon>Pseudomonadati</taxon>
        <taxon>Pseudomonadota</taxon>
        <taxon>Alphaproteobacteria</taxon>
        <taxon>Hyphomicrobiales</taxon>
        <taxon>Tepidamorphaceae</taxon>
        <taxon>Tepidamorphus</taxon>
    </lineage>
</organism>
<dbReference type="GO" id="GO:0051537">
    <property type="term" value="F:2 iron, 2 sulfur cluster binding"/>
    <property type="evidence" value="ECO:0007669"/>
    <property type="project" value="UniProtKB-KW"/>
</dbReference>
<keyword evidence="9" id="KW-1185">Reference proteome</keyword>
<feature type="binding site" evidence="7">
    <location>
        <position position="84"/>
    </location>
    <ligand>
        <name>[2Fe-2S] cluster</name>
        <dbReference type="ChEBI" id="CHEBI:190135"/>
    </ligand>
</feature>
<dbReference type="PANTHER" id="PTHR43342">
    <property type="entry name" value="NADH-QUINONE OXIDOREDUCTASE, E SUBUNIT"/>
    <property type="match status" value="1"/>
</dbReference>
<evidence type="ECO:0000256" key="7">
    <source>
        <dbReference type="PIRSR" id="PIRSR000216-1"/>
    </source>
</evidence>
<keyword evidence="5 7" id="KW-0411">Iron-sulfur</keyword>
<keyword evidence="2 7" id="KW-0001">2Fe-2S</keyword>
<evidence type="ECO:0000313" key="8">
    <source>
        <dbReference type="EMBL" id="TCT13711.1"/>
    </source>
</evidence>
<comment type="similarity">
    <text evidence="1">Belongs to the complex I 24 kDa subunit family.</text>
</comment>
<comment type="cofactor">
    <cofactor evidence="6">
        <name>[2Fe-2S] cluster</name>
        <dbReference type="ChEBI" id="CHEBI:190135"/>
    </cofactor>
</comment>
<dbReference type="PANTHER" id="PTHR43342:SF1">
    <property type="entry name" value="BIFURCATING [FEFE] HYDROGENASE GAMMA SUBUNIT"/>
    <property type="match status" value="1"/>
</dbReference>
<comment type="cofactor">
    <cofactor evidence="7">
        <name>[2Fe-2S] cluster</name>
        <dbReference type="ChEBI" id="CHEBI:190135"/>
    </cofactor>
    <text evidence="7">Binds 1 [2Fe-2S] cluster.</text>
</comment>
<sequence>MSELDAAEVREIAEALRSLDGALLPILHAINDRFGYVDEAAVPIIADVLNLSRAEVHGVLTFYHDFRREPAKRHIVRLCRAEACQSLGADRLAEELDAALGTGTDATVETVYCLGNCALSPAALVDGKLYGRVTTDSVLALVRR</sequence>
<name>A0A4R3MIK1_9HYPH</name>
<proteinExistence type="inferred from homology"/>